<dbReference type="Proteomes" id="UP000821837">
    <property type="component" value="Chromosome 11"/>
</dbReference>
<gene>
    <name evidence="1" type="ORF">HPB52_017873</name>
</gene>
<keyword evidence="2" id="KW-1185">Reference proteome</keyword>
<dbReference type="EMBL" id="JABSTV010001247">
    <property type="protein sequence ID" value="KAH7972838.1"/>
    <property type="molecule type" value="Genomic_DNA"/>
</dbReference>
<dbReference type="AlphaFoldDB" id="A0A9D4QDP6"/>
<sequence>MLRGLLLSGNPHLRAWFILPGIVPPSGHRASQDLRLALKRPWVLPTMATTVYRVVGRPLAPRPLLLLRHYHAGHLPDDYDYVTAGTQPDHYFPDSSTATWDDRL</sequence>
<name>A0A9D4QDP6_RHISA</name>
<evidence type="ECO:0000313" key="1">
    <source>
        <dbReference type="EMBL" id="KAH7972838.1"/>
    </source>
</evidence>
<reference evidence="1" key="2">
    <citation type="submission" date="2021-09" db="EMBL/GenBank/DDBJ databases">
        <authorList>
            <person name="Jia N."/>
            <person name="Wang J."/>
            <person name="Shi W."/>
            <person name="Du L."/>
            <person name="Sun Y."/>
            <person name="Zhan W."/>
            <person name="Jiang J."/>
            <person name="Wang Q."/>
            <person name="Zhang B."/>
            <person name="Ji P."/>
            <person name="Sakyi L.B."/>
            <person name="Cui X."/>
            <person name="Yuan T."/>
            <person name="Jiang B."/>
            <person name="Yang W."/>
            <person name="Lam T.T.-Y."/>
            <person name="Chang Q."/>
            <person name="Ding S."/>
            <person name="Wang X."/>
            <person name="Zhu J."/>
            <person name="Ruan X."/>
            <person name="Zhao L."/>
            <person name="Wei J."/>
            <person name="Que T."/>
            <person name="Du C."/>
            <person name="Cheng J."/>
            <person name="Dai P."/>
            <person name="Han X."/>
            <person name="Huang E."/>
            <person name="Gao Y."/>
            <person name="Liu J."/>
            <person name="Shao H."/>
            <person name="Ye R."/>
            <person name="Li L."/>
            <person name="Wei W."/>
            <person name="Wang X."/>
            <person name="Wang C."/>
            <person name="Huo Q."/>
            <person name="Li W."/>
            <person name="Guo W."/>
            <person name="Chen H."/>
            <person name="Chen S."/>
            <person name="Zhou L."/>
            <person name="Zhou L."/>
            <person name="Ni X."/>
            <person name="Tian J."/>
            <person name="Zhou Y."/>
            <person name="Sheng Y."/>
            <person name="Liu T."/>
            <person name="Pan Y."/>
            <person name="Xia L."/>
            <person name="Li J."/>
            <person name="Zhao F."/>
            <person name="Cao W."/>
        </authorList>
    </citation>
    <scope>NUCLEOTIDE SEQUENCE</scope>
    <source>
        <strain evidence="1">Rsan-2018</strain>
        <tissue evidence="1">Larvae</tissue>
    </source>
</reference>
<reference evidence="1" key="1">
    <citation type="journal article" date="2020" name="Cell">
        <title>Large-Scale Comparative Analyses of Tick Genomes Elucidate Their Genetic Diversity and Vector Capacities.</title>
        <authorList>
            <consortium name="Tick Genome and Microbiome Consortium (TIGMIC)"/>
            <person name="Jia N."/>
            <person name="Wang J."/>
            <person name="Shi W."/>
            <person name="Du L."/>
            <person name="Sun Y."/>
            <person name="Zhan W."/>
            <person name="Jiang J.F."/>
            <person name="Wang Q."/>
            <person name="Zhang B."/>
            <person name="Ji P."/>
            <person name="Bell-Sakyi L."/>
            <person name="Cui X.M."/>
            <person name="Yuan T.T."/>
            <person name="Jiang B.G."/>
            <person name="Yang W.F."/>
            <person name="Lam T.T."/>
            <person name="Chang Q.C."/>
            <person name="Ding S.J."/>
            <person name="Wang X.J."/>
            <person name="Zhu J.G."/>
            <person name="Ruan X.D."/>
            <person name="Zhao L."/>
            <person name="Wei J.T."/>
            <person name="Ye R.Z."/>
            <person name="Que T.C."/>
            <person name="Du C.H."/>
            <person name="Zhou Y.H."/>
            <person name="Cheng J.X."/>
            <person name="Dai P.F."/>
            <person name="Guo W.B."/>
            <person name="Han X.H."/>
            <person name="Huang E.J."/>
            <person name="Li L.F."/>
            <person name="Wei W."/>
            <person name="Gao Y.C."/>
            <person name="Liu J.Z."/>
            <person name="Shao H.Z."/>
            <person name="Wang X."/>
            <person name="Wang C.C."/>
            <person name="Yang T.C."/>
            <person name="Huo Q.B."/>
            <person name="Li W."/>
            <person name="Chen H.Y."/>
            <person name="Chen S.E."/>
            <person name="Zhou L.G."/>
            <person name="Ni X.B."/>
            <person name="Tian J.H."/>
            <person name="Sheng Y."/>
            <person name="Liu T."/>
            <person name="Pan Y.S."/>
            <person name="Xia L.Y."/>
            <person name="Li J."/>
            <person name="Zhao F."/>
            <person name="Cao W.C."/>
        </authorList>
    </citation>
    <scope>NUCLEOTIDE SEQUENCE</scope>
    <source>
        <strain evidence="1">Rsan-2018</strain>
    </source>
</reference>
<protein>
    <submittedName>
        <fullName evidence="1">Uncharacterized protein</fullName>
    </submittedName>
</protein>
<proteinExistence type="predicted"/>
<comment type="caution">
    <text evidence="1">The sequence shown here is derived from an EMBL/GenBank/DDBJ whole genome shotgun (WGS) entry which is preliminary data.</text>
</comment>
<accession>A0A9D4QDP6</accession>
<evidence type="ECO:0000313" key="2">
    <source>
        <dbReference type="Proteomes" id="UP000821837"/>
    </source>
</evidence>
<organism evidence="1 2">
    <name type="scientific">Rhipicephalus sanguineus</name>
    <name type="common">Brown dog tick</name>
    <name type="synonym">Ixodes sanguineus</name>
    <dbReference type="NCBI Taxonomy" id="34632"/>
    <lineage>
        <taxon>Eukaryota</taxon>
        <taxon>Metazoa</taxon>
        <taxon>Ecdysozoa</taxon>
        <taxon>Arthropoda</taxon>
        <taxon>Chelicerata</taxon>
        <taxon>Arachnida</taxon>
        <taxon>Acari</taxon>
        <taxon>Parasitiformes</taxon>
        <taxon>Ixodida</taxon>
        <taxon>Ixodoidea</taxon>
        <taxon>Ixodidae</taxon>
        <taxon>Rhipicephalinae</taxon>
        <taxon>Rhipicephalus</taxon>
        <taxon>Rhipicephalus</taxon>
    </lineage>
</organism>